<organism evidence="2 3">
    <name type="scientific">Coniochaeta pulveracea</name>
    <dbReference type="NCBI Taxonomy" id="177199"/>
    <lineage>
        <taxon>Eukaryota</taxon>
        <taxon>Fungi</taxon>
        <taxon>Dikarya</taxon>
        <taxon>Ascomycota</taxon>
        <taxon>Pezizomycotina</taxon>
        <taxon>Sordariomycetes</taxon>
        <taxon>Sordariomycetidae</taxon>
        <taxon>Coniochaetales</taxon>
        <taxon>Coniochaetaceae</taxon>
        <taxon>Coniochaeta</taxon>
    </lineage>
</organism>
<feature type="compositionally biased region" description="Basic and acidic residues" evidence="1">
    <location>
        <begin position="184"/>
        <end position="198"/>
    </location>
</feature>
<gene>
    <name evidence="2" type="ORF">DL546_003253</name>
</gene>
<dbReference type="Proteomes" id="UP000275385">
    <property type="component" value="Unassembled WGS sequence"/>
</dbReference>
<evidence type="ECO:0000313" key="2">
    <source>
        <dbReference type="EMBL" id="RKU40624.1"/>
    </source>
</evidence>
<evidence type="ECO:0000313" key="3">
    <source>
        <dbReference type="Proteomes" id="UP000275385"/>
    </source>
</evidence>
<dbReference type="AlphaFoldDB" id="A0A420XY87"/>
<accession>A0A420XY87</accession>
<protein>
    <submittedName>
        <fullName evidence="2">Uncharacterized protein</fullName>
    </submittedName>
</protein>
<reference evidence="2 3" key="1">
    <citation type="submission" date="2018-08" db="EMBL/GenBank/DDBJ databases">
        <title>Draft genome of the lignicolous fungus Coniochaeta pulveracea.</title>
        <authorList>
            <person name="Borstlap C.J."/>
            <person name="De Witt R.N."/>
            <person name="Botha A."/>
            <person name="Volschenk H."/>
        </authorList>
    </citation>
    <scope>NUCLEOTIDE SEQUENCE [LARGE SCALE GENOMIC DNA]</scope>
    <source>
        <strain evidence="2 3">CAB683</strain>
    </source>
</reference>
<feature type="region of interest" description="Disordered" evidence="1">
    <location>
        <begin position="170"/>
        <end position="202"/>
    </location>
</feature>
<name>A0A420XY87_9PEZI</name>
<feature type="region of interest" description="Disordered" evidence="1">
    <location>
        <begin position="1"/>
        <end position="22"/>
    </location>
</feature>
<dbReference type="EMBL" id="QVQW01000097">
    <property type="protein sequence ID" value="RKU40624.1"/>
    <property type="molecule type" value="Genomic_DNA"/>
</dbReference>
<proteinExistence type="predicted"/>
<comment type="caution">
    <text evidence="2">The sequence shown here is derived from an EMBL/GenBank/DDBJ whole genome shotgun (WGS) entry which is preliminary data.</text>
</comment>
<dbReference type="OrthoDB" id="5377226at2759"/>
<sequence>MPAVTNDQQALHGRKRRLEDDQQHEHMLVYTQQAVSHSSPLTPHIHRMTIPSMNQKRMRRSPQHDDDLEILRLKRAALTTTLISPTRELHPKSQDPNFQARHHDTTTPTQVLNRCHICHRKPSKKSDLDSFADCQGCGQRTCFVCIRQCLDWRSEHDKRWGGYGAQSFEMKDADEDNDGSSPQEHPDHADGKGRKTDGWAKGGHRKMICSRCCVERGPDGDVVCLGCLPFVGG</sequence>
<keyword evidence="3" id="KW-1185">Reference proteome</keyword>
<evidence type="ECO:0000256" key="1">
    <source>
        <dbReference type="SAM" id="MobiDB-lite"/>
    </source>
</evidence>